<dbReference type="Pfam" id="PF18962">
    <property type="entry name" value="Por_Secre_tail"/>
    <property type="match status" value="1"/>
</dbReference>
<dbReference type="SUPFAM" id="SSF63829">
    <property type="entry name" value="Calcium-dependent phosphotriesterase"/>
    <property type="match status" value="2"/>
</dbReference>
<sequence length="805" mass="88901">MNHLKFLLSTIIISVFCVTASQAQKKTTSFEEMIEERKALMNAEAYQNRSSNIFTRVAQRSKITDNYNMQYTPRNTGDNELSSFFIDNTFVDSQGRYFFQANFHGNYAVDILDNGVWSHLDAGEELEARVNVFAEDSEGNIWVGIDTGLQKFNSDLTSVDALTFNTEDTLSDRVRNIAFDGNGAMWLASRPYIQTEYVGSGIDFDTTYYTSVIAVLDPETNSVTDTVTSVQELVDAEDGVRDFTVDGAGDVWAATSDGVIVYSSASLSPTHIYTSGNSGLPVNNVIGLETDQNGDIWVAFHPDSATVVAHFDGTNWTSFDETDIPSGECSSLTFGSGNQLYCGGEAVYMYDGSSWSELTGVSDKGETLEGIRQIASNQNGVDIFNHRPGAFIHDGGDWEYLSSHTDNGLPGNPAFAVEADSDGGFWSGGFFGTTYYDGNTWTYYDESDGLSDRYSWKIYAASDGTVWFGTNGNMSYLKDGEISIVDEYSGFYGEGIYEDRDGNIWMGSYSTSYEDTSYSESAGILMFDGTDYTLFPRDSSTIGTVILDFAQGPDDMIYALSAGFTSNELIRYDGQNWSVWQPDTSIIRIGYSKLATDNEHNLWFVAQDTSNAFKLMKWDGDDLARFSMPADVGCWSGAEALEADIEGNIWVDCSTTVAIFKVAEESWVTHELPAGRIYDISHNANGTTWVGTYTGAGIYEFNTQRAVSVEDVASTTPEQFELKQNYPNPFNPTTTIGYDLPANNQVTLKVYDLLGREVATLINSQRQSAGHHQISFNASSLASGMYIYRLESNTFTATKKMMLIK</sequence>
<dbReference type="InterPro" id="IPR026444">
    <property type="entry name" value="Secre_tail"/>
</dbReference>
<dbReference type="EMBL" id="JANDBC010000002">
    <property type="protein sequence ID" value="MCP9292332.1"/>
    <property type="molecule type" value="Genomic_DNA"/>
</dbReference>
<dbReference type="InterPro" id="IPR011110">
    <property type="entry name" value="Reg_prop"/>
</dbReference>
<evidence type="ECO:0000313" key="4">
    <source>
        <dbReference type="Proteomes" id="UP001139125"/>
    </source>
</evidence>
<gene>
    <name evidence="3" type="ORF">NM125_12160</name>
</gene>
<reference evidence="3" key="1">
    <citation type="submission" date="2022-06" db="EMBL/GenBank/DDBJ databases">
        <title>Gracilimonas sp. CAU 1638 isolated from sea sediment.</title>
        <authorList>
            <person name="Kim W."/>
        </authorList>
    </citation>
    <scope>NUCLEOTIDE SEQUENCE</scope>
    <source>
        <strain evidence="3">CAU 1638</strain>
    </source>
</reference>
<name>A0A9X2RGG3_9BACT</name>
<dbReference type="Proteomes" id="UP001139125">
    <property type="component" value="Unassembled WGS sequence"/>
</dbReference>
<keyword evidence="1" id="KW-0732">Signal</keyword>
<accession>A0A9X2RGG3</accession>
<feature type="signal peptide" evidence="1">
    <location>
        <begin position="1"/>
        <end position="23"/>
    </location>
</feature>
<evidence type="ECO:0000259" key="2">
    <source>
        <dbReference type="Pfam" id="PF18962"/>
    </source>
</evidence>
<protein>
    <submittedName>
        <fullName evidence="3">T9SS type A sorting domain-containing protein</fullName>
    </submittedName>
</protein>
<dbReference type="Gene3D" id="2.60.40.4070">
    <property type="match status" value="1"/>
</dbReference>
<evidence type="ECO:0000256" key="1">
    <source>
        <dbReference type="SAM" id="SignalP"/>
    </source>
</evidence>
<dbReference type="RefSeq" id="WP_255135214.1">
    <property type="nucleotide sequence ID" value="NZ_JANDBC010000002.1"/>
</dbReference>
<dbReference type="AlphaFoldDB" id="A0A9X2RGG3"/>
<feature type="domain" description="Secretion system C-terminal sorting" evidence="2">
    <location>
        <begin position="726"/>
        <end position="802"/>
    </location>
</feature>
<evidence type="ECO:0000313" key="3">
    <source>
        <dbReference type="EMBL" id="MCP9292332.1"/>
    </source>
</evidence>
<dbReference type="NCBIfam" id="TIGR04183">
    <property type="entry name" value="Por_Secre_tail"/>
    <property type="match status" value="1"/>
</dbReference>
<proteinExistence type="predicted"/>
<dbReference type="Pfam" id="PF07494">
    <property type="entry name" value="Reg_prop"/>
    <property type="match status" value="2"/>
</dbReference>
<keyword evidence="4" id="KW-1185">Reference proteome</keyword>
<dbReference type="Gene3D" id="2.130.10.10">
    <property type="entry name" value="YVTN repeat-like/Quinoprotein amine dehydrogenase"/>
    <property type="match status" value="3"/>
</dbReference>
<comment type="caution">
    <text evidence="3">The sequence shown here is derived from an EMBL/GenBank/DDBJ whole genome shotgun (WGS) entry which is preliminary data.</text>
</comment>
<organism evidence="3 4">
    <name type="scientific">Gracilimonas sediminicola</name>
    <dbReference type="NCBI Taxonomy" id="2952158"/>
    <lineage>
        <taxon>Bacteria</taxon>
        <taxon>Pseudomonadati</taxon>
        <taxon>Balneolota</taxon>
        <taxon>Balneolia</taxon>
        <taxon>Balneolales</taxon>
        <taxon>Balneolaceae</taxon>
        <taxon>Gracilimonas</taxon>
    </lineage>
</organism>
<dbReference type="InterPro" id="IPR015943">
    <property type="entry name" value="WD40/YVTN_repeat-like_dom_sf"/>
</dbReference>
<feature type="chain" id="PRO_5040953874" evidence="1">
    <location>
        <begin position="24"/>
        <end position="805"/>
    </location>
</feature>